<name>A0A6A4SIG3_SCOMX</name>
<evidence type="ECO:0000313" key="1">
    <source>
        <dbReference type="EMBL" id="KAF0030921.1"/>
    </source>
</evidence>
<comment type="caution">
    <text evidence="1">The sequence shown here is derived from an EMBL/GenBank/DDBJ whole genome shotgun (WGS) entry which is preliminary data.</text>
</comment>
<accession>A0A6A4SIG3</accession>
<proteinExistence type="predicted"/>
<protein>
    <submittedName>
        <fullName evidence="1">Uncharacterized protein</fullName>
    </submittedName>
</protein>
<organism evidence="1 2">
    <name type="scientific">Scophthalmus maximus</name>
    <name type="common">Turbot</name>
    <name type="synonym">Psetta maxima</name>
    <dbReference type="NCBI Taxonomy" id="52904"/>
    <lineage>
        <taxon>Eukaryota</taxon>
        <taxon>Metazoa</taxon>
        <taxon>Chordata</taxon>
        <taxon>Craniata</taxon>
        <taxon>Vertebrata</taxon>
        <taxon>Euteleostomi</taxon>
        <taxon>Actinopterygii</taxon>
        <taxon>Neopterygii</taxon>
        <taxon>Teleostei</taxon>
        <taxon>Neoteleostei</taxon>
        <taxon>Acanthomorphata</taxon>
        <taxon>Carangaria</taxon>
        <taxon>Pleuronectiformes</taxon>
        <taxon>Pleuronectoidei</taxon>
        <taxon>Scophthalmidae</taxon>
        <taxon>Scophthalmus</taxon>
    </lineage>
</organism>
<evidence type="ECO:0000313" key="2">
    <source>
        <dbReference type="Proteomes" id="UP000438429"/>
    </source>
</evidence>
<sequence length="136" mass="15618">MENVPLRNDKQVFSLRSESCEDGAVGLTVGPRHDKTRSRRAVKCVLRWHGTGRCRFSHLTCDAFRDQLRLLKPRGGTRTDDKRSLCFPSASCSTATGSCSEWTRPRRLRVADEDVLLWWWWTANSPFSLRGHSRVI</sequence>
<dbReference type="Proteomes" id="UP000438429">
    <property type="component" value="Unassembled WGS sequence"/>
</dbReference>
<dbReference type="EMBL" id="VEVO01000015">
    <property type="protein sequence ID" value="KAF0030921.1"/>
    <property type="molecule type" value="Genomic_DNA"/>
</dbReference>
<gene>
    <name evidence="1" type="ORF">F2P81_017652</name>
</gene>
<reference evidence="1 2" key="1">
    <citation type="submission" date="2019-06" db="EMBL/GenBank/DDBJ databases">
        <title>Draft genomes of female and male turbot (Scophthalmus maximus).</title>
        <authorList>
            <person name="Xu H."/>
            <person name="Xu X.-W."/>
            <person name="Shao C."/>
            <person name="Chen S."/>
        </authorList>
    </citation>
    <scope>NUCLEOTIDE SEQUENCE [LARGE SCALE GENOMIC DNA]</scope>
    <source>
        <strain evidence="1">Ysfricsl-2016a</strain>
        <tissue evidence="1">Blood</tissue>
    </source>
</reference>
<dbReference type="AlphaFoldDB" id="A0A6A4SIG3"/>